<gene>
    <name evidence="2" type="ORF">D1632_05430</name>
</gene>
<dbReference type="EMBL" id="QWIV01000008">
    <property type="protein sequence ID" value="RMZ60379.1"/>
    <property type="molecule type" value="Genomic_DNA"/>
</dbReference>
<evidence type="ECO:0000313" key="2">
    <source>
        <dbReference type="EMBL" id="RMZ60379.1"/>
    </source>
</evidence>
<proteinExistence type="predicted"/>
<sequence>MAIIKIIMNDEKRDHRKGCLHYGLIIFALASFKPLMGLIWGSSPEELYSSGTYSSDTGDFVTDIDNLRAGFIVLIISVIIYIYPYFKNKK</sequence>
<evidence type="ECO:0000313" key="3">
    <source>
        <dbReference type="Proteomes" id="UP000267524"/>
    </source>
</evidence>
<reference evidence="2 3" key="1">
    <citation type="submission" date="2018-08" db="EMBL/GenBank/DDBJ databases">
        <title>Chryseobacterium nematophagum: a novel matrix digesting pathogen of nematodes.</title>
        <authorList>
            <person name="Page A."/>
            <person name="Roberts M."/>
            <person name="Felix M.-A."/>
            <person name="Weir W."/>
        </authorList>
    </citation>
    <scope>NUCLEOTIDE SEQUENCE [LARGE SCALE GENOMIC DNA]</scope>
    <source>
        <strain evidence="2 3">JUb275</strain>
    </source>
</reference>
<dbReference type="AlphaFoldDB" id="A0A3M7LDS4"/>
<protein>
    <submittedName>
        <fullName evidence="2">Uncharacterized protein</fullName>
    </submittedName>
</protein>
<feature type="transmembrane region" description="Helical" evidence="1">
    <location>
        <begin position="20"/>
        <end position="40"/>
    </location>
</feature>
<keyword evidence="1" id="KW-0812">Transmembrane</keyword>
<dbReference type="Proteomes" id="UP000267524">
    <property type="component" value="Unassembled WGS sequence"/>
</dbReference>
<accession>A0A3M7LDS4</accession>
<keyword evidence="1" id="KW-0472">Membrane</keyword>
<evidence type="ECO:0000256" key="1">
    <source>
        <dbReference type="SAM" id="Phobius"/>
    </source>
</evidence>
<organism evidence="2 3">
    <name type="scientific">Chryseobacterium nematophagum</name>
    <dbReference type="NCBI Taxonomy" id="2305228"/>
    <lineage>
        <taxon>Bacteria</taxon>
        <taxon>Pseudomonadati</taxon>
        <taxon>Bacteroidota</taxon>
        <taxon>Flavobacteriia</taxon>
        <taxon>Flavobacteriales</taxon>
        <taxon>Weeksellaceae</taxon>
        <taxon>Chryseobacterium group</taxon>
        <taxon>Chryseobacterium</taxon>
    </lineage>
</organism>
<name>A0A3M7LDS4_9FLAO</name>
<dbReference type="RefSeq" id="WP_122546219.1">
    <property type="nucleotide sequence ID" value="NZ_QWIV01000008.1"/>
</dbReference>
<feature type="transmembrane region" description="Helical" evidence="1">
    <location>
        <begin position="67"/>
        <end position="86"/>
    </location>
</feature>
<keyword evidence="1" id="KW-1133">Transmembrane helix</keyword>
<keyword evidence="3" id="KW-1185">Reference proteome</keyword>
<comment type="caution">
    <text evidence="2">The sequence shown here is derived from an EMBL/GenBank/DDBJ whole genome shotgun (WGS) entry which is preliminary data.</text>
</comment>